<reference evidence="9" key="1">
    <citation type="submission" date="2017-08" db="EMBL/GenBank/DDBJ databases">
        <title>Direct submision.</title>
        <authorList>
            <person name="Kim S.-J."/>
            <person name="Rhee S.-K."/>
        </authorList>
    </citation>
    <scope>NUCLEOTIDE SEQUENCE [LARGE SCALE GENOMIC DNA]</scope>
    <source>
        <strain evidence="9">GI5</strain>
    </source>
</reference>
<evidence type="ECO:0000256" key="6">
    <source>
        <dbReference type="SAM" id="Phobius"/>
    </source>
</evidence>
<feature type="transmembrane region" description="Helical" evidence="6">
    <location>
        <begin position="68"/>
        <end position="90"/>
    </location>
</feature>
<dbReference type="KEGG" id="kak:Kalk_13300"/>
<keyword evidence="4 6" id="KW-1133">Transmembrane helix</keyword>
<dbReference type="EMBL" id="CP022684">
    <property type="protein sequence ID" value="AUM13341.1"/>
    <property type="molecule type" value="Genomic_DNA"/>
</dbReference>
<dbReference type="RefSeq" id="WP_101894719.1">
    <property type="nucleotide sequence ID" value="NZ_CP022684.1"/>
</dbReference>
<evidence type="ECO:0000313" key="9">
    <source>
        <dbReference type="Proteomes" id="UP000235116"/>
    </source>
</evidence>
<keyword evidence="9" id="KW-1185">Reference proteome</keyword>
<gene>
    <name evidence="8" type="ORF">Kalk_13300</name>
</gene>
<dbReference type="AlphaFoldDB" id="A0A2K9LMH3"/>
<dbReference type="GO" id="GO:0016020">
    <property type="term" value="C:membrane"/>
    <property type="evidence" value="ECO:0007669"/>
    <property type="project" value="UniProtKB-SubCell"/>
</dbReference>
<feature type="transmembrane region" description="Helical" evidence="6">
    <location>
        <begin position="125"/>
        <end position="141"/>
    </location>
</feature>
<dbReference type="Pfam" id="PF00892">
    <property type="entry name" value="EamA"/>
    <property type="match status" value="1"/>
</dbReference>
<keyword evidence="5 6" id="KW-0472">Membrane</keyword>
<dbReference type="Proteomes" id="UP000235116">
    <property type="component" value="Chromosome"/>
</dbReference>
<dbReference type="InterPro" id="IPR000620">
    <property type="entry name" value="EamA_dom"/>
</dbReference>
<comment type="similarity">
    <text evidence="2">Belongs to the EamA transporter family.</text>
</comment>
<dbReference type="InterPro" id="IPR037185">
    <property type="entry name" value="EmrE-like"/>
</dbReference>
<evidence type="ECO:0000256" key="5">
    <source>
        <dbReference type="ARBA" id="ARBA00023136"/>
    </source>
</evidence>
<evidence type="ECO:0000256" key="1">
    <source>
        <dbReference type="ARBA" id="ARBA00004141"/>
    </source>
</evidence>
<accession>A0A2K9LMH3</accession>
<evidence type="ECO:0000259" key="7">
    <source>
        <dbReference type="Pfam" id="PF00892"/>
    </source>
</evidence>
<protein>
    <recommendedName>
        <fullName evidence="7">EamA domain-containing protein</fullName>
    </recommendedName>
</protein>
<dbReference type="PANTHER" id="PTHR32322">
    <property type="entry name" value="INNER MEMBRANE TRANSPORTER"/>
    <property type="match status" value="1"/>
</dbReference>
<feature type="transmembrane region" description="Helical" evidence="6">
    <location>
        <begin position="96"/>
        <end position="118"/>
    </location>
</feature>
<dbReference type="OrthoDB" id="8688375at2"/>
<feature type="transmembrane region" description="Helical" evidence="6">
    <location>
        <begin position="271"/>
        <end position="289"/>
    </location>
</feature>
<feature type="transmembrane region" description="Helical" evidence="6">
    <location>
        <begin position="38"/>
        <end position="56"/>
    </location>
</feature>
<dbReference type="SUPFAM" id="SSF103481">
    <property type="entry name" value="Multidrug resistance efflux transporter EmrE"/>
    <property type="match status" value="1"/>
</dbReference>
<organism evidence="8 9">
    <name type="scientific">Ketobacter alkanivorans</name>
    <dbReference type="NCBI Taxonomy" id="1917421"/>
    <lineage>
        <taxon>Bacteria</taxon>
        <taxon>Pseudomonadati</taxon>
        <taxon>Pseudomonadota</taxon>
        <taxon>Gammaproteobacteria</taxon>
        <taxon>Pseudomonadales</taxon>
        <taxon>Ketobacteraceae</taxon>
        <taxon>Ketobacter</taxon>
    </lineage>
</organism>
<evidence type="ECO:0000256" key="4">
    <source>
        <dbReference type="ARBA" id="ARBA00022989"/>
    </source>
</evidence>
<feature type="domain" description="EamA" evidence="7">
    <location>
        <begin position="9"/>
        <end position="140"/>
    </location>
</feature>
<dbReference type="InterPro" id="IPR050638">
    <property type="entry name" value="AA-Vitamin_Transporters"/>
</dbReference>
<proteinExistence type="inferred from homology"/>
<feature type="transmembrane region" description="Helical" evidence="6">
    <location>
        <begin position="183"/>
        <end position="200"/>
    </location>
</feature>
<name>A0A2K9LMH3_9GAMM</name>
<feature type="transmembrane region" description="Helical" evidence="6">
    <location>
        <begin position="153"/>
        <end position="171"/>
    </location>
</feature>
<evidence type="ECO:0000256" key="2">
    <source>
        <dbReference type="ARBA" id="ARBA00007362"/>
    </source>
</evidence>
<evidence type="ECO:0000256" key="3">
    <source>
        <dbReference type="ARBA" id="ARBA00022692"/>
    </source>
</evidence>
<feature type="transmembrane region" description="Helical" evidence="6">
    <location>
        <begin position="244"/>
        <end position="265"/>
    </location>
</feature>
<comment type="subcellular location">
    <subcellularLocation>
        <location evidence="1">Membrane</location>
        <topology evidence="1">Multi-pass membrane protein</topology>
    </subcellularLocation>
</comment>
<dbReference type="PANTHER" id="PTHR32322:SF2">
    <property type="entry name" value="EAMA DOMAIN-CONTAINING PROTEIN"/>
    <property type="match status" value="1"/>
</dbReference>
<keyword evidence="3 6" id="KW-0812">Transmembrane</keyword>
<feature type="transmembrane region" description="Helical" evidence="6">
    <location>
        <begin position="220"/>
        <end position="237"/>
    </location>
</feature>
<evidence type="ECO:0000313" key="8">
    <source>
        <dbReference type="EMBL" id="AUM13341.1"/>
    </source>
</evidence>
<sequence length="298" mass="32061">MTYLRDARFLLVTCGILLGFTFPMAKLANQVALPVTTWVVINSLGASIALLPLLVFSRQLRWPKGRQWRYVLIAGPLTFAGPNLLVFLVVPKVGAGYGGVMFALSPVCTLLLAHIAGLGQMNRQRYLGLLLGLSGAVGISLTRDNPSFPAEPVWLLIAALLPFVLALGNVYRTIDWPENASPELLAFWSHTLAALIYSFIALGSDHAALWQGLQSNSKLIGVQLILAGLIAPLLFRLQRFGGPVLLSQIGYVAAGTSLLVATLIMGERYPILTWLCAFMILLGVIVGVLKSATVRTAG</sequence>